<dbReference type="InterPro" id="IPR042197">
    <property type="entry name" value="Apaf_helical"/>
</dbReference>
<evidence type="ECO:0008006" key="12">
    <source>
        <dbReference type="Google" id="ProtNLM"/>
    </source>
</evidence>
<sequence>MATILDSLVGSCSKKLQDIIIEEAVLILGVKEDLKELQRTMNQIQCFLNDAEQRRTEESAVNNWLGELKDAMYYADDIIDLARSEGGKLLSKHHSSSRKSAACSGISLFSCIPCIQKRHKIGIQIRDFNAELEKISKLGKRFLRLQNMPPKAEVPTLKQMRTSHLVEPNLVGKETLHACRRLVELVLAHKEKKAYMLGIVGTGGVGKTTLAQKIYNDQKIKGNFSNQAWICVSQDYSDTALLKEILQNFGVHHEQNETVRELISKLATAIADKSFFIVLDDVWVPEVWTNLLRIPLHAAAAGLILVTTRHDTVAHSIGVEDMQRVDLMPEDVGWELLWKSMNIKEEKDVENLQNIWMDIVRKCGGLPLAIKVTASVLATKEKTENEWRKVLDRGAWSMGNLPAELRGSLYLSYDDLPRHLKQCFLYLALYPEDWYMDRDPLIRFWVVEGFVEEHDNQLPEDTAEDYYYELIYRNLLQPDPQRFDHDRCKMHDLLRQLARHLSREILSMVIHSQCRLLVCPNYGLFPLPLTRIQNCSPLWTKRRLKQGHC</sequence>
<keyword evidence="3" id="KW-0677">Repeat</keyword>
<gene>
    <name evidence="9" type="ORF">BRADI_4g10051v3</name>
</gene>
<dbReference type="Gene3D" id="1.20.5.4130">
    <property type="match status" value="1"/>
</dbReference>
<dbReference type="EMBL" id="CM000883">
    <property type="protein sequence ID" value="PNT62966.1"/>
    <property type="molecule type" value="Genomic_DNA"/>
</dbReference>
<feature type="domain" description="NB-ARC" evidence="6">
    <location>
        <begin position="188"/>
        <end position="342"/>
    </location>
</feature>
<evidence type="ECO:0000256" key="3">
    <source>
        <dbReference type="ARBA" id="ARBA00022737"/>
    </source>
</evidence>
<evidence type="ECO:0000256" key="4">
    <source>
        <dbReference type="ARBA" id="ARBA00022741"/>
    </source>
</evidence>
<dbReference type="InterPro" id="IPR027417">
    <property type="entry name" value="P-loop_NTPase"/>
</dbReference>
<dbReference type="Gene3D" id="1.10.10.10">
    <property type="entry name" value="Winged helix-like DNA-binding domain superfamily/Winged helix DNA-binding domain"/>
    <property type="match status" value="1"/>
</dbReference>
<dbReference type="PRINTS" id="PR00364">
    <property type="entry name" value="DISEASERSIST"/>
</dbReference>
<dbReference type="AlphaFoldDB" id="A0A2K2CLQ7"/>
<dbReference type="Gene3D" id="3.40.50.300">
    <property type="entry name" value="P-loop containing nucleotide triphosphate hydrolases"/>
    <property type="match status" value="1"/>
</dbReference>
<reference evidence="10" key="3">
    <citation type="submission" date="2018-08" db="UniProtKB">
        <authorList>
            <consortium name="EnsemblPlants"/>
        </authorList>
    </citation>
    <scope>IDENTIFICATION</scope>
    <source>
        <strain evidence="10">cv. Bd21</strain>
    </source>
</reference>
<keyword evidence="11" id="KW-1185">Reference proteome</keyword>
<evidence type="ECO:0000259" key="7">
    <source>
        <dbReference type="Pfam" id="PF18052"/>
    </source>
</evidence>
<protein>
    <recommendedName>
        <fullName evidence="12">AAA+ ATPase domain-containing protein</fullName>
    </recommendedName>
</protein>
<dbReference type="InterPro" id="IPR041118">
    <property type="entry name" value="Rx_N"/>
</dbReference>
<dbReference type="GO" id="GO:0043531">
    <property type="term" value="F:ADP binding"/>
    <property type="evidence" value="ECO:0007669"/>
    <property type="project" value="InterPro"/>
</dbReference>
<dbReference type="OrthoDB" id="3027644at2759"/>
<feature type="domain" description="Disease resistance protein winged helix" evidence="8">
    <location>
        <begin position="429"/>
        <end position="498"/>
    </location>
</feature>
<dbReference type="InterPro" id="IPR036388">
    <property type="entry name" value="WH-like_DNA-bd_sf"/>
</dbReference>
<dbReference type="PANTHER" id="PTHR23155:SF1165">
    <property type="entry name" value="OS11G0676100 PROTEIN"/>
    <property type="match status" value="1"/>
</dbReference>
<dbReference type="Pfam" id="PF00931">
    <property type="entry name" value="NB-ARC"/>
    <property type="match status" value="1"/>
</dbReference>
<evidence type="ECO:0000256" key="1">
    <source>
        <dbReference type="ARBA" id="ARBA00008894"/>
    </source>
</evidence>
<keyword evidence="2" id="KW-0433">Leucine-rich repeat</keyword>
<evidence type="ECO:0000313" key="10">
    <source>
        <dbReference type="EnsemblPlants" id="PNT62966"/>
    </source>
</evidence>
<dbReference type="FunFam" id="1.10.10.10:FF:000322">
    <property type="entry name" value="Probable disease resistance protein At1g63360"/>
    <property type="match status" value="1"/>
</dbReference>
<evidence type="ECO:0000259" key="8">
    <source>
        <dbReference type="Pfam" id="PF23559"/>
    </source>
</evidence>
<dbReference type="Gramene" id="PNT62966">
    <property type="protein sequence ID" value="PNT62966"/>
    <property type="gene ID" value="BRADI_4g10051v3"/>
</dbReference>
<comment type="similarity">
    <text evidence="1">Belongs to the disease resistance NB-LRR family.</text>
</comment>
<evidence type="ECO:0000256" key="2">
    <source>
        <dbReference type="ARBA" id="ARBA00022614"/>
    </source>
</evidence>
<name>A0A2K2CLQ7_BRADI</name>
<reference evidence="9" key="2">
    <citation type="submission" date="2017-06" db="EMBL/GenBank/DDBJ databases">
        <title>WGS assembly of Brachypodium distachyon.</title>
        <authorList>
            <consortium name="The International Brachypodium Initiative"/>
            <person name="Lucas S."/>
            <person name="Harmon-Smith M."/>
            <person name="Lail K."/>
            <person name="Tice H."/>
            <person name="Grimwood J."/>
            <person name="Bruce D."/>
            <person name="Barry K."/>
            <person name="Shu S."/>
            <person name="Lindquist E."/>
            <person name="Wang M."/>
            <person name="Pitluck S."/>
            <person name="Vogel J.P."/>
            <person name="Garvin D.F."/>
            <person name="Mockler T.C."/>
            <person name="Schmutz J."/>
            <person name="Rokhsar D."/>
            <person name="Bevan M.W."/>
        </authorList>
    </citation>
    <scope>NUCLEOTIDE SEQUENCE</scope>
    <source>
        <strain evidence="9">Bd21</strain>
    </source>
</reference>
<dbReference type="Proteomes" id="UP000008810">
    <property type="component" value="Chromosome 4"/>
</dbReference>
<evidence type="ECO:0000259" key="6">
    <source>
        <dbReference type="Pfam" id="PF00931"/>
    </source>
</evidence>
<reference evidence="9 10" key="1">
    <citation type="journal article" date="2010" name="Nature">
        <title>Genome sequencing and analysis of the model grass Brachypodium distachyon.</title>
        <authorList>
            <consortium name="International Brachypodium Initiative"/>
        </authorList>
    </citation>
    <scope>NUCLEOTIDE SEQUENCE [LARGE SCALE GENOMIC DNA]</scope>
    <source>
        <strain evidence="9 10">Bd21</strain>
    </source>
</reference>
<dbReference type="EnsemblPlants" id="PNT62966">
    <property type="protein sequence ID" value="PNT62966"/>
    <property type="gene ID" value="BRADI_4g10051v3"/>
</dbReference>
<evidence type="ECO:0000313" key="11">
    <source>
        <dbReference type="Proteomes" id="UP000008810"/>
    </source>
</evidence>
<evidence type="ECO:0000313" key="9">
    <source>
        <dbReference type="EMBL" id="PNT62966.1"/>
    </source>
</evidence>
<dbReference type="InterPro" id="IPR038005">
    <property type="entry name" value="RX-like_CC"/>
</dbReference>
<dbReference type="FunFam" id="3.40.50.300:FF:001091">
    <property type="entry name" value="Probable disease resistance protein At1g61300"/>
    <property type="match status" value="1"/>
</dbReference>
<dbReference type="Pfam" id="PF23559">
    <property type="entry name" value="WHD_DRP"/>
    <property type="match status" value="1"/>
</dbReference>
<dbReference type="PANTHER" id="PTHR23155">
    <property type="entry name" value="DISEASE RESISTANCE PROTEIN RP"/>
    <property type="match status" value="1"/>
</dbReference>
<dbReference type="SUPFAM" id="SSF52540">
    <property type="entry name" value="P-loop containing nucleoside triphosphate hydrolases"/>
    <property type="match status" value="1"/>
</dbReference>
<organism evidence="9">
    <name type="scientific">Brachypodium distachyon</name>
    <name type="common">Purple false brome</name>
    <name type="synonym">Trachynia distachya</name>
    <dbReference type="NCBI Taxonomy" id="15368"/>
    <lineage>
        <taxon>Eukaryota</taxon>
        <taxon>Viridiplantae</taxon>
        <taxon>Streptophyta</taxon>
        <taxon>Embryophyta</taxon>
        <taxon>Tracheophyta</taxon>
        <taxon>Spermatophyta</taxon>
        <taxon>Magnoliopsida</taxon>
        <taxon>Liliopsida</taxon>
        <taxon>Poales</taxon>
        <taxon>Poaceae</taxon>
        <taxon>BOP clade</taxon>
        <taxon>Pooideae</taxon>
        <taxon>Stipodae</taxon>
        <taxon>Brachypodieae</taxon>
        <taxon>Brachypodium</taxon>
    </lineage>
</organism>
<dbReference type="CDD" id="cd14798">
    <property type="entry name" value="RX-CC_like"/>
    <property type="match status" value="1"/>
</dbReference>
<dbReference type="GO" id="GO:0098542">
    <property type="term" value="P:defense response to other organism"/>
    <property type="evidence" value="ECO:0000318"/>
    <property type="project" value="GO_Central"/>
</dbReference>
<keyword evidence="5" id="KW-0611">Plant defense</keyword>
<proteinExistence type="inferred from homology"/>
<evidence type="ECO:0000256" key="5">
    <source>
        <dbReference type="ARBA" id="ARBA00022821"/>
    </source>
</evidence>
<keyword evidence="4" id="KW-0547">Nucleotide-binding</keyword>
<dbReference type="Gene3D" id="1.10.8.430">
    <property type="entry name" value="Helical domain of apoptotic protease-activating factors"/>
    <property type="match status" value="1"/>
</dbReference>
<dbReference type="InterPro" id="IPR044974">
    <property type="entry name" value="Disease_R_plants"/>
</dbReference>
<dbReference type="GO" id="GO:0002758">
    <property type="term" value="P:innate immune response-activating signaling pathway"/>
    <property type="evidence" value="ECO:0007669"/>
    <property type="project" value="UniProtKB-ARBA"/>
</dbReference>
<dbReference type="GO" id="GO:0042742">
    <property type="term" value="P:defense response to bacterium"/>
    <property type="evidence" value="ECO:0007669"/>
    <property type="project" value="UniProtKB-ARBA"/>
</dbReference>
<dbReference type="InParanoid" id="A0A2K2CLQ7"/>
<dbReference type="ExpressionAtlas" id="A0A2K2CLQ7">
    <property type="expression patterns" value="baseline"/>
</dbReference>
<feature type="domain" description="Disease resistance N-terminal" evidence="7">
    <location>
        <begin position="9"/>
        <end position="94"/>
    </location>
</feature>
<accession>A0A2K2CLQ7</accession>
<dbReference type="InterPro" id="IPR058922">
    <property type="entry name" value="WHD_DRP"/>
</dbReference>
<dbReference type="InterPro" id="IPR002182">
    <property type="entry name" value="NB-ARC"/>
</dbReference>
<dbReference type="Pfam" id="PF18052">
    <property type="entry name" value="Rx_N"/>
    <property type="match status" value="1"/>
</dbReference>
<dbReference type="GO" id="GO:0009626">
    <property type="term" value="P:plant-type hypersensitive response"/>
    <property type="evidence" value="ECO:0007669"/>
    <property type="project" value="UniProtKB-ARBA"/>
</dbReference>